<accession>A0AA96RKL3</accession>
<proteinExistence type="predicted"/>
<feature type="transmembrane region" description="Helical" evidence="1">
    <location>
        <begin position="76"/>
        <end position="93"/>
    </location>
</feature>
<sequence>MTLKKHMACAIISVFWGMFLIPTVWLILFVVISGTGWDNDIPTNFERLVATVFSICYLTSYVILNVKILRKKIEWWGVYITLLILASVMYPYFEFIQRIVDPFIRFVD</sequence>
<evidence type="ECO:0000313" key="3">
    <source>
        <dbReference type="Proteomes" id="UP001304650"/>
    </source>
</evidence>
<dbReference type="RefSeq" id="WP_314800029.1">
    <property type="nucleotide sequence ID" value="NZ_CP130319.1"/>
</dbReference>
<dbReference type="KEGG" id="proo:MJB10_25795"/>
<dbReference type="EMBL" id="CP130319">
    <property type="protein sequence ID" value="WNR44436.1"/>
    <property type="molecule type" value="Genomic_DNA"/>
</dbReference>
<keyword evidence="1" id="KW-0812">Transmembrane</keyword>
<organism evidence="2 3">
    <name type="scientific">Paenibacillus roseopurpureus</name>
    <dbReference type="NCBI Taxonomy" id="2918901"/>
    <lineage>
        <taxon>Bacteria</taxon>
        <taxon>Bacillati</taxon>
        <taxon>Bacillota</taxon>
        <taxon>Bacilli</taxon>
        <taxon>Bacillales</taxon>
        <taxon>Paenibacillaceae</taxon>
        <taxon>Paenibacillus</taxon>
    </lineage>
</organism>
<gene>
    <name evidence="2" type="ORF">MJB10_25795</name>
</gene>
<protein>
    <submittedName>
        <fullName evidence="2">Uncharacterized protein</fullName>
    </submittedName>
</protein>
<keyword evidence="3" id="KW-1185">Reference proteome</keyword>
<feature type="transmembrane region" description="Helical" evidence="1">
    <location>
        <begin position="7"/>
        <end position="33"/>
    </location>
</feature>
<evidence type="ECO:0000313" key="2">
    <source>
        <dbReference type="EMBL" id="WNR44436.1"/>
    </source>
</evidence>
<dbReference type="Proteomes" id="UP001304650">
    <property type="component" value="Chromosome"/>
</dbReference>
<keyword evidence="1" id="KW-1133">Transmembrane helix</keyword>
<keyword evidence="1" id="KW-0472">Membrane</keyword>
<dbReference type="AlphaFoldDB" id="A0AA96RKL3"/>
<evidence type="ECO:0000256" key="1">
    <source>
        <dbReference type="SAM" id="Phobius"/>
    </source>
</evidence>
<name>A0AA96RKL3_9BACL</name>
<feature type="transmembrane region" description="Helical" evidence="1">
    <location>
        <begin position="45"/>
        <end position="64"/>
    </location>
</feature>
<reference evidence="2" key="1">
    <citation type="submission" date="2022-02" db="EMBL/GenBank/DDBJ databases">
        <title>Paenibacillus sp. MBLB1832 Whole Genome Shotgun Sequencing.</title>
        <authorList>
            <person name="Hwang C.Y."/>
            <person name="Cho E.-S."/>
            <person name="Seo M.-J."/>
        </authorList>
    </citation>
    <scope>NUCLEOTIDE SEQUENCE</scope>
    <source>
        <strain evidence="2">MBLB1832</strain>
    </source>
</reference>